<evidence type="ECO:0000256" key="7">
    <source>
        <dbReference type="ARBA" id="ARBA00022692"/>
    </source>
</evidence>
<keyword evidence="12" id="KW-1015">Disulfide bond</keyword>
<gene>
    <name evidence="17" type="ORF">Aud_002791</name>
</gene>
<dbReference type="GO" id="GO:0005576">
    <property type="term" value="C:extracellular region"/>
    <property type="evidence" value="ECO:0007669"/>
    <property type="project" value="UniProtKB-SubCell"/>
</dbReference>
<organism evidence="17 18">
    <name type="scientific">Aspergillus udagawae</name>
    <dbReference type="NCBI Taxonomy" id="91492"/>
    <lineage>
        <taxon>Eukaryota</taxon>
        <taxon>Fungi</taxon>
        <taxon>Dikarya</taxon>
        <taxon>Ascomycota</taxon>
        <taxon>Pezizomycotina</taxon>
        <taxon>Eurotiomycetes</taxon>
        <taxon>Eurotiomycetidae</taxon>
        <taxon>Eurotiales</taxon>
        <taxon>Aspergillaceae</taxon>
        <taxon>Aspergillus</taxon>
        <taxon>Aspergillus subgen. Fumigati</taxon>
    </lineage>
</organism>
<dbReference type="InterPro" id="IPR004843">
    <property type="entry name" value="Calcineurin-like_PHP"/>
</dbReference>
<feature type="transmembrane region" description="Helical" evidence="14">
    <location>
        <begin position="958"/>
        <end position="980"/>
    </location>
</feature>
<dbReference type="PANTHER" id="PTHR31064">
    <property type="entry name" value="POTASSIUM TRANSPORT PROTEIN DDB_G0292412-RELATED"/>
    <property type="match status" value="1"/>
</dbReference>
<dbReference type="PANTHER" id="PTHR31064:SF37">
    <property type="entry name" value="TRANSPORTER, PUTATIVE (EUROFUNG)-RELATED"/>
    <property type="match status" value="1"/>
</dbReference>
<evidence type="ECO:0000256" key="10">
    <source>
        <dbReference type="ARBA" id="ARBA00023065"/>
    </source>
</evidence>
<dbReference type="Pfam" id="PF02386">
    <property type="entry name" value="TrkH"/>
    <property type="match status" value="1"/>
</dbReference>
<keyword evidence="6" id="KW-0633">Potassium transport</keyword>
<feature type="transmembrane region" description="Helical" evidence="14">
    <location>
        <begin position="1195"/>
        <end position="1213"/>
    </location>
</feature>
<evidence type="ECO:0000256" key="1">
    <source>
        <dbReference type="ARBA" id="ARBA00004141"/>
    </source>
</evidence>
<feature type="compositionally biased region" description="Low complexity" evidence="13">
    <location>
        <begin position="788"/>
        <end position="801"/>
    </location>
</feature>
<dbReference type="InterPro" id="IPR041805">
    <property type="entry name" value="ASMase/PPN1_MPP"/>
</dbReference>
<feature type="domain" description="Saposin B-type" evidence="16">
    <location>
        <begin position="43"/>
        <end position="127"/>
    </location>
</feature>
<dbReference type="InterPro" id="IPR029052">
    <property type="entry name" value="Metallo-depent_PP-like"/>
</dbReference>
<keyword evidence="4" id="KW-0813">Transport</keyword>
<dbReference type="SUPFAM" id="SSF56300">
    <property type="entry name" value="Metallo-dependent phosphatases"/>
    <property type="match status" value="1"/>
</dbReference>
<dbReference type="GO" id="GO:0016787">
    <property type="term" value="F:hydrolase activity"/>
    <property type="evidence" value="ECO:0007669"/>
    <property type="project" value="InterPro"/>
</dbReference>
<proteinExistence type="inferred from homology"/>
<evidence type="ECO:0000256" key="11">
    <source>
        <dbReference type="ARBA" id="ARBA00023136"/>
    </source>
</evidence>
<dbReference type="GO" id="GO:0046513">
    <property type="term" value="P:ceramide biosynthetic process"/>
    <property type="evidence" value="ECO:0007669"/>
    <property type="project" value="UniProtKB-ARBA"/>
</dbReference>
<evidence type="ECO:0000256" key="12">
    <source>
        <dbReference type="ARBA" id="ARBA00023157"/>
    </source>
</evidence>
<comment type="caution">
    <text evidence="17">The sequence shown here is derived from an EMBL/GenBank/DDBJ whole genome shotgun (WGS) entry which is preliminary data.</text>
</comment>
<evidence type="ECO:0000256" key="5">
    <source>
        <dbReference type="ARBA" id="ARBA00022525"/>
    </source>
</evidence>
<evidence type="ECO:0000256" key="15">
    <source>
        <dbReference type="SAM" id="SignalP"/>
    </source>
</evidence>
<evidence type="ECO:0000256" key="9">
    <source>
        <dbReference type="ARBA" id="ARBA00022989"/>
    </source>
</evidence>
<dbReference type="Gene3D" id="3.60.21.10">
    <property type="match status" value="1"/>
</dbReference>
<feature type="transmembrane region" description="Helical" evidence="14">
    <location>
        <begin position="652"/>
        <end position="672"/>
    </location>
</feature>
<feature type="compositionally biased region" description="Basic and acidic residues" evidence="13">
    <location>
        <begin position="771"/>
        <end position="781"/>
    </location>
</feature>
<dbReference type="Pfam" id="PF00149">
    <property type="entry name" value="Metallophos"/>
    <property type="match status" value="1"/>
</dbReference>
<dbReference type="Pfam" id="PF19272">
    <property type="entry name" value="ASMase_C"/>
    <property type="match status" value="1"/>
</dbReference>
<comment type="similarity">
    <text evidence="3">Belongs to the acid sphingomyelinase family.</text>
</comment>
<keyword evidence="9 14" id="KW-1133">Transmembrane helix</keyword>
<feature type="transmembrane region" description="Helical" evidence="14">
    <location>
        <begin position="918"/>
        <end position="946"/>
    </location>
</feature>
<feature type="transmembrane region" description="Helical" evidence="14">
    <location>
        <begin position="992"/>
        <end position="1016"/>
    </location>
</feature>
<feature type="compositionally biased region" description="Polar residues" evidence="13">
    <location>
        <begin position="815"/>
        <end position="826"/>
    </location>
</feature>
<dbReference type="CDD" id="cd00842">
    <property type="entry name" value="MPP_ASMase"/>
    <property type="match status" value="1"/>
</dbReference>
<feature type="compositionally biased region" description="Low complexity" evidence="13">
    <location>
        <begin position="741"/>
        <end position="751"/>
    </location>
</feature>
<dbReference type="InterPro" id="IPR051143">
    <property type="entry name" value="TrkH_K-transport"/>
</dbReference>
<evidence type="ECO:0000313" key="18">
    <source>
        <dbReference type="Proteomes" id="UP000036893"/>
    </source>
</evidence>
<evidence type="ECO:0000313" key="17">
    <source>
        <dbReference type="EMBL" id="GIC86420.1"/>
    </source>
</evidence>
<dbReference type="GO" id="GO:0030007">
    <property type="term" value="P:intracellular potassium ion homeostasis"/>
    <property type="evidence" value="ECO:0007669"/>
    <property type="project" value="TreeGrafter"/>
</dbReference>
<dbReference type="RefSeq" id="XP_043143686.1">
    <property type="nucleotide sequence ID" value="XM_043287751.1"/>
</dbReference>
<dbReference type="InterPro" id="IPR008139">
    <property type="entry name" value="SaposinB_dom"/>
</dbReference>
<evidence type="ECO:0000256" key="8">
    <source>
        <dbReference type="ARBA" id="ARBA00022958"/>
    </source>
</evidence>
<feature type="chain" id="PRO_5034212503" description="Saposin B-type domain-containing protein" evidence="15">
    <location>
        <begin position="20"/>
        <end position="1313"/>
    </location>
</feature>
<comment type="subcellular location">
    <subcellularLocation>
        <location evidence="1">Membrane</location>
        <topology evidence="1">Multi-pass membrane protein</topology>
    </subcellularLocation>
    <subcellularLocation>
        <location evidence="2">Secreted</location>
    </subcellularLocation>
</comment>
<dbReference type="GO" id="GO:0005886">
    <property type="term" value="C:plasma membrane"/>
    <property type="evidence" value="ECO:0007669"/>
    <property type="project" value="TreeGrafter"/>
</dbReference>
<keyword evidence="7 14" id="KW-0812">Transmembrane</keyword>
<evidence type="ECO:0000256" key="3">
    <source>
        <dbReference type="ARBA" id="ARBA00008234"/>
    </source>
</evidence>
<sequence length="1313" mass="145291">MKVAGFLWLSLLSSSLATGRIHGIVERSTVSEILSEILTDIENATTCAACESLLVVLQTLAHLGNDDFVDVITQVCILAGAEDSDVCEGAIAREGPILAHDLRNMNIPSTTAVLFCTTIFGLCDFQAVTKYTLDYPSAKPTNASRPSPSGETPIQVVHISDIHVDLSYETGASYNCTKNICCRPYTTSDAPGNTSYPAGKFGDHSCDTPLSLEESMYAAIQQLVPNAAFTIFTGDVVEGAVWLVNEIEVTNDLNDAYNARMPSYLSLVYGVVGNHDAAPVNSFPAADIDTTISSQWAYDTLASDWKQWIGSTAATTAKDYGAYSVKYPAGNLRIISFNTNLYYKENFWLYEKTMETDPSGQLAWLIGELDAAETAGERVWLLGHMPMGSGDAFHDASNYFNQIVQRYDATIAALFYGHTHKDEFEIVYSNYTDQSAQTATMMSYIAPALTPTSGNPTFRVYSVDPVTFGVLDYTVYIANMSSSTYQSKPTWQKYYSIKEAYGSLLSPPVTDSASELTPAFWHNVTALFESDDSVFQDYIARKSRGWDVSSCTGDCKTSEICQLRAAEAHTIALKSPPVSISSAENETIRAAAQRWRVHVAGTCLISSFILWGAAQPFGSLRYIDALYLAVSAMTLAGLNTVNLSTLSTFQQLWLFFLIILGSAIWVSIAVLLTRRRAFEQRFGDIIREQRLQRKGTRESLQAGPSFSLSRSFRRRGTTSDRLNLQSVPAGTTQAPDRNVVSRQPSSYSPRQQGGGVADLPVETAAGVEQRQPSRESAEEKPTLLNRKPSVNSPPASANPNNCEEEQSTHLDRKTSVNSIPSSANVNNREEYSHLAFASDVQRPREQSSSRYPRPHLLPPYTNYRQPSVLSDRGPWRGEEPGSSGHETLAFLRHVGRNSTFPMLTEEERDKLGGVEYRAVCLLTIIVPIYFVAWQILGGLAVGAYVAHNKSTVTETNGLAPWWAGFFFAISAFNNSGMSLVDANMVPFRSSTFMLITMGLLILAGNTCYPIFLRWILYAMLRLLPKHPYFQESHDTLRFLLDHPRRCYTSLFPSPHTWWLLLSVVLLNGIDWVAFEVLNVDNPAVNTIPLGSRVLDGLFQALCVRNGGFYLVSISALQLGMQVIYVIMMYISVYPVVITMRNSNVYEERSLGIYADDLPSASQEPDSQEKNLHGKTPSGRRYFIQHQLRAQLAYDLWWIALAVIIICIVEAGSFTRDPVTYSAFNIIFETVSAYGTVGISTGLPDQMYSFSGGWHTLSKLVLCAVMLRGRHRGLPVAIDKAIMLPGEHLIQAEQEDAHIRLERTMSRTRSRAMA</sequence>
<evidence type="ECO:0000256" key="4">
    <source>
        <dbReference type="ARBA" id="ARBA00022448"/>
    </source>
</evidence>
<keyword evidence="10" id="KW-0406">Ion transport</keyword>
<dbReference type="GeneID" id="66990267"/>
<dbReference type="SMART" id="SM00741">
    <property type="entry name" value="SapB"/>
    <property type="match status" value="1"/>
</dbReference>
<feature type="compositionally biased region" description="Polar residues" evidence="13">
    <location>
        <begin position="722"/>
        <end position="735"/>
    </location>
</feature>
<dbReference type="NCBIfam" id="TIGR00934">
    <property type="entry name" value="2a38euk"/>
    <property type="match status" value="1"/>
</dbReference>
<protein>
    <recommendedName>
        <fullName evidence="16">Saposin B-type domain-containing protein</fullName>
    </recommendedName>
</protein>
<dbReference type="PROSITE" id="PS50015">
    <property type="entry name" value="SAP_B"/>
    <property type="match status" value="1"/>
</dbReference>
<dbReference type="InterPro" id="IPR003445">
    <property type="entry name" value="Cat_transpt"/>
</dbReference>
<dbReference type="GO" id="GO:1990573">
    <property type="term" value="P:potassium ion import across plasma membrane"/>
    <property type="evidence" value="ECO:0007669"/>
    <property type="project" value="TreeGrafter"/>
</dbReference>
<dbReference type="Proteomes" id="UP000036893">
    <property type="component" value="Unassembled WGS sequence"/>
</dbReference>
<keyword evidence="15" id="KW-0732">Signal</keyword>
<evidence type="ECO:0000256" key="14">
    <source>
        <dbReference type="SAM" id="Phobius"/>
    </source>
</evidence>
<evidence type="ECO:0000256" key="6">
    <source>
        <dbReference type="ARBA" id="ARBA00022538"/>
    </source>
</evidence>
<accession>A0A8E0QLA0</accession>
<dbReference type="InterPro" id="IPR004773">
    <property type="entry name" value="K/Na_transp_Trk1/HKT1"/>
</dbReference>
<dbReference type="GO" id="GO:0140107">
    <property type="term" value="F:high-affinity potassium ion transmembrane transporter activity"/>
    <property type="evidence" value="ECO:0007669"/>
    <property type="project" value="TreeGrafter"/>
</dbReference>
<feature type="region of interest" description="Disordered" evidence="13">
    <location>
        <begin position="693"/>
        <end position="882"/>
    </location>
</feature>
<evidence type="ECO:0000256" key="13">
    <source>
        <dbReference type="SAM" id="MobiDB-lite"/>
    </source>
</evidence>
<evidence type="ECO:0000256" key="2">
    <source>
        <dbReference type="ARBA" id="ARBA00004613"/>
    </source>
</evidence>
<keyword evidence="11 14" id="KW-0472">Membrane</keyword>
<evidence type="ECO:0000259" key="16">
    <source>
        <dbReference type="PROSITE" id="PS50015"/>
    </source>
</evidence>
<keyword evidence="8" id="KW-0630">Potassium</keyword>
<keyword evidence="5" id="KW-0964">Secreted</keyword>
<dbReference type="EMBL" id="BBXM02000002">
    <property type="protein sequence ID" value="GIC86420.1"/>
    <property type="molecule type" value="Genomic_DNA"/>
</dbReference>
<feature type="transmembrane region" description="Helical" evidence="14">
    <location>
        <begin position="626"/>
        <end position="646"/>
    </location>
</feature>
<dbReference type="InterPro" id="IPR045473">
    <property type="entry name" value="ASM_C"/>
</dbReference>
<feature type="signal peptide" evidence="15">
    <location>
        <begin position="1"/>
        <end position="19"/>
    </location>
</feature>
<reference evidence="17" key="2">
    <citation type="submission" date="2021-01" db="EMBL/GenBank/DDBJ databases">
        <title>Pan-genome distribution and transcriptional activeness of fungal secondary metabolism genes in Aspergillus section Fumigati.</title>
        <authorList>
            <person name="Takahashi H."/>
            <person name="Umemura M."/>
            <person name="Ninomiya A."/>
            <person name="Kusuya Y."/>
            <person name="Urayama S."/>
            <person name="Shimizu M."/>
            <person name="Watanabe A."/>
            <person name="Kamei K."/>
            <person name="Yaguchi T."/>
            <person name="Hagiwara D."/>
        </authorList>
    </citation>
    <scope>NUCLEOTIDE SEQUENCE</scope>
    <source>
        <strain evidence="17">IFM 46973</strain>
    </source>
</reference>
<name>A0A8E0QLA0_9EURO</name>
<reference evidence="17" key="1">
    <citation type="journal article" date="2015" name="Genome Announc.">
        <title>Draft Genome Sequence of the Pathogenic Filamentous Fungus Aspergillus udagawae Strain IFM 46973T.</title>
        <authorList>
            <person name="Kusuya Y."/>
            <person name="Takahashi-Nakaguchi A."/>
            <person name="Takahashi H."/>
            <person name="Yaguchi T."/>
        </authorList>
    </citation>
    <scope>NUCLEOTIDE SEQUENCE</scope>
    <source>
        <strain evidence="17">IFM 46973</strain>
    </source>
</reference>